<protein>
    <submittedName>
        <fullName evidence="1">Uncharacterized protein</fullName>
    </submittedName>
</protein>
<keyword evidence="2" id="KW-1185">Reference proteome</keyword>
<dbReference type="AlphaFoldDB" id="A0A4R1NA82"/>
<evidence type="ECO:0000313" key="2">
    <source>
        <dbReference type="Proteomes" id="UP000294545"/>
    </source>
</evidence>
<gene>
    <name evidence="1" type="ORF">EDC19_0056</name>
</gene>
<dbReference type="EMBL" id="SMGQ01000001">
    <property type="protein sequence ID" value="TCL00075.1"/>
    <property type="molecule type" value="Genomic_DNA"/>
</dbReference>
<evidence type="ECO:0000313" key="1">
    <source>
        <dbReference type="EMBL" id="TCL00075.1"/>
    </source>
</evidence>
<proteinExistence type="predicted"/>
<comment type="caution">
    <text evidence="1">The sequence shown here is derived from an EMBL/GenBank/DDBJ whole genome shotgun (WGS) entry which is preliminary data.</text>
</comment>
<dbReference type="RefSeq" id="WP_279230847.1">
    <property type="nucleotide sequence ID" value="NZ_SMGQ01000001.1"/>
</dbReference>
<organism evidence="1 2">
    <name type="scientific">Natranaerovirga hydrolytica</name>
    <dbReference type="NCBI Taxonomy" id="680378"/>
    <lineage>
        <taxon>Bacteria</taxon>
        <taxon>Bacillati</taxon>
        <taxon>Bacillota</taxon>
        <taxon>Clostridia</taxon>
        <taxon>Lachnospirales</taxon>
        <taxon>Natranaerovirgaceae</taxon>
        <taxon>Natranaerovirga</taxon>
    </lineage>
</organism>
<accession>A0A4R1NA82</accession>
<sequence length="40" mass="4653">MAETREDNKALKEEQSLYEIAKQFIITMNHIEKKEQSNGG</sequence>
<name>A0A4R1NA82_9FIRM</name>
<dbReference type="Proteomes" id="UP000294545">
    <property type="component" value="Unassembled WGS sequence"/>
</dbReference>
<reference evidence="1 2" key="1">
    <citation type="submission" date="2019-03" db="EMBL/GenBank/DDBJ databases">
        <title>Genomic Encyclopedia of Type Strains, Phase IV (KMG-IV): sequencing the most valuable type-strain genomes for metagenomic binning, comparative biology and taxonomic classification.</title>
        <authorList>
            <person name="Goeker M."/>
        </authorList>
    </citation>
    <scope>NUCLEOTIDE SEQUENCE [LARGE SCALE GENOMIC DNA]</scope>
    <source>
        <strain evidence="1 2">DSM 24176</strain>
    </source>
</reference>